<dbReference type="InterPro" id="IPR009068">
    <property type="entry name" value="uS15_NS1_RNA-bd_sf"/>
</dbReference>
<protein>
    <recommendedName>
        <fullName evidence="6">WHEP-TRS domain-containing protein</fullName>
    </recommendedName>
</protein>
<dbReference type="PROSITE" id="PS51185">
    <property type="entry name" value="WHEP_TRS_2"/>
    <property type="match status" value="1"/>
</dbReference>
<evidence type="ECO:0000256" key="3">
    <source>
        <dbReference type="ARBA" id="ARBA00022840"/>
    </source>
</evidence>
<dbReference type="SUPFAM" id="SSF47060">
    <property type="entry name" value="S15/NS1 RNA-binding domain"/>
    <property type="match status" value="1"/>
</dbReference>
<keyword evidence="3" id="KW-0067">ATP-binding</keyword>
<accession>A0A7R9LSJ1</accession>
<evidence type="ECO:0000256" key="5">
    <source>
        <dbReference type="ARBA" id="ARBA00023146"/>
    </source>
</evidence>
<dbReference type="GO" id="GO:0004812">
    <property type="term" value="F:aminoacyl-tRNA ligase activity"/>
    <property type="evidence" value="ECO:0007669"/>
    <property type="project" value="UniProtKB-KW"/>
</dbReference>
<sequence length="130" mass="14928">MGFTQQLQRVLYKSITHRVHVSRSLHTNHCLNHVKRSIDWAKNKSQKYRILYVRKVMAQTDAEVAAILEPLRISVKQQGDIVRSLKETAAPDVDIKKAVNELKARKKVLEDKELSLAPKDVGFDRAVLEE</sequence>
<keyword evidence="1" id="KW-0436">Ligase</keyword>
<dbReference type="GO" id="GO:0005524">
    <property type="term" value="F:ATP binding"/>
    <property type="evidence" value="ECO:0007669"/>
    <property type="project" value="UniProtKB-KW"/>
</dbReference>
<dbReference type="EMBL" id="OC893495">
    <property type="protein sequence ID" value="CAD7647125.1"/>
    <property type="molecule type" value="Genomic_DNA"/>
</dbReference>
<evidence type="ECO:0000313" key="7">
    <source>
        <dbReference type="EMBL" id="CAD7647125.1"/>
    </source>
</evidence>
<evidence type="ECO:0000256" key="1">
    <source>
        <dbReference type="ARBA" id="ARBA00022598"/>
    </source>
</evidence>
<feature type="domain" description="WHEP-TRS" evidence="6">
    <location>
        <begin position="67"/>
        <end position="123"/>
    </location>
</feature>
<dbReference type="AlphaFoldDB" id="A0A7R9LSJ1"/>
<dbReference type="Gene3D" id="1.10.287.10">
    <property type="entry name" value="S15/NS1, RNA-binding"/>
    <property type="match status" value="1"/>
</dbReference>
<evidence type="ECO:0000259" key="6">
    <source>
        <dbReference type="PROSITE" id="PS51185"/>
    </source>
</evidence>
<dbReference type="OrthoDB" id="57698at2759"/>
<dbReference type="SMART" id="SM00991">
    <property type="entry name" value="WHEP-TRS"/>
    <property type="match status" value="1"/>
</dbReference>
<dbReference type="Pfam" id="PF00458">
    <property type="entry name" value="WHEP-TRS"/>
    <property type="match status" value="1"/>
</dbReference>
<feature type="non-terminal residue" evidence="7">
    <location>
        <position position="1"/>
    </location>
</feature>
<evidence type="ECO:0000256" key="4">
    <source>
        <dbReference type="ARBA" id="ARBA00022917"/>
    </source>
</evidence>
<keyword evidence="4" id="KW-0648">Protein biosynthesis</keyword>
<dbReference type="Proteomes" id="UP000759131">
    <property type="component" value="Unassembled WGS sequence"/>
</dbReference>
<gene>
    <name evidence="7" type="ORF">OSB1V03_LOCUS21293</name>
</gene>
<evidence type="ECO:0000256" key="2">
    <source>
        <dbReference type="ARBA" id="ARBA00022741"/>
    </source>
</evidence>
<dbReference type="FunFam" id="1.10.287.10:FF:000007">
    <property type="entry name" value="Glycyl-tRNA synthetase"/>
    <property type="match status" value="1"/>
</dbReference>
<organism evidence="7">
    <name type="scientific">Medioppia subpectinata</name>
    <dbReference type="NCBI Taxonomy" id="1979941"/>
    <lineage>
        <taxon>Eukaryota</taxon>
        <taxon>Metazoa</taxon>
        <taxon>Ecdysozoa</taxon>
        <taxon>Arthropoda</taxon>
        <taxon>Chelicerata</taxon>
        <taxon>Arachnida</taxon>
        <taxon>Acari</taxon>
        <taxon>Acariformes</taxon>
        <taxon>Sarcoptiformes</taxon>
        <taxon>Oribatida</taxon>
        <taxon>Brachypylina</taxon>
        <taxon>Oppioidea</taxon>
        <taxon>Oppiidae</taxon>
        <taxon>Medioppia</taxon>
    </lineage>
</organism>
<keyword evidence="8" id="KW-1185">Reference proteome</keyword>
<keyword evidence="2" id="KW-0547">Nucleotide-binding</keyword>
<keyword evidence="5" id="KW-0030">Aminoacyl-tRNA synthetase</keyword>
<dbReference type="EMBL" id="CAJPIZ010038920">
    <property type="protein sequence ID" value="CAG2121347.1"/>
    <property type="molecule type" value="Genomic_DNA"/>
</dbReference>
<evidence type="ECO:0000313" key="8">
    <source>
        <dbReference type="Proteomes" id="UP000759131"/>
    </source>
</evidence>
<proteinExistence type="predicted"/>
<name>A0A7R9LSJ1_9ACAR</name>
<dbReference type="GO" id="GO:0006418">
    <property type="term" value="P:tRNA aminoacylation for protein translation"/>
    <property type="evidence" value="ECO:0007669"/>
    <property type="project" value="InterPro"/>
</dbReference>
<dbReference type="InterPro" id="IPR000738">
    <property type="entry name" value="WHEP-TRS_dom"/>
</dbReference>
<reference evidence="7" key="1">
    <citation type="submission" date="2020-11" db="EMBL/GenBank/DDBJ databases">
        <authorList>
            <person name="Tran Van P."/>
        </authorList>
    </citation>
    <scope>NUCLEOTIDE SEQUENCE</scope>
</reference>